<dbReference type="Gene3D" id="3.30.1490.190">
    <property type="match status" value="1"/>
</dbReference>
<keyword evidence="12" id="KW-0408">Iron</keyword>
<dbReference type="InterPro" id="IPR002481">
    <property type="entry name" value="FUR"/>
</dbReference>
<keyword evidence="10" id="KW-0804">Transcription</keyword>
<dbReference type="PANTHER" id="PTHR33202">
    <property type="entry name" value="ZINC UPTAKE REGULATION PROTEIN"/>
    <property type="match status" value="1"/>
</dbReference>
<keyword evidence="9" id="KW-0238">DNA-binding</keyword>
<feature type="binding site" evidence="11">
    <location>
        <position position="93"/>
    </location>
    <ligand>
        <name>Zn(2+)</name>
        <dbReference type="ChEBI" id="CHEBI:29105"/>
    </ligand>
</feature>
<feature type="binding site" evidence="11">
    <location>
        <position position="133"/>
    </location>
    <ligand>
        <name>Zn(2+)</name>
        <dbReference type="ChEBI" id="CHEBI:29105"/>
    </ligand>
</feature>
<feature type="binding site" evidence="12">
    <location>
        <position position="87"/>
    </location>
    <ligand>
        <name>Fe cation</name>
        <dbReference type="ChEBI" id="CHEBI:24875"/>
    </ligand>
</feature>
<keyword evidence="5" id="KW-0678">Repressor</keyword>
<proteinExistence type="inferred from homology"/>
<keyword evidence="4" id="KW-0963">Cytoplasm</keyword>
<evidence type="ECO:0000256" key="12">
    <source>
        <dbReference type="PIRSR" id="PIRSR602481-2"/>
    </source>
</evidence>
<keyword evidence="6 11" id="KW-0479">Metal-binding</keyword>
<dbReference type="InterPro" id="IPR036388">
    <property type="entry name" value="WH-like_DNA-bd_sf"/>
</dbReference>
<evidence type="ECO:0000256" key="11">
    <source>
        <dbReference type="PIRSR" id="PIRSR602481-1"/>
    </source>
</evidence>
<dbReference type="SUPFAM" id="SSF46785">
    <property type="entry name" value="Winged helix' DNA-binding domain"/>
    <property type="match status" value="1"/>
</dbReference>
<name>A0A9X2IDH5_9ACTN</name>
<dbReference type="CDD" id="cd07153">
    <property type="entry name" value="Fur_like"/>
    <property type="match status" value="1"/>
</dbReference>
<dbReference type="Proteomes" id="UP001139485">
    <property type="component" value="Unassembled WGS sequence"/>
</dbReference>
<dbReference type="RefSeq" id="WP_250826133.1">
    <property type="nucleotide sequence ID" value="NZ_JAMOIL010000002.1"/>
</dbReference>
<dbReference type="PANTHER" id="PTHR33202:SF2">
    <property type="entry name" value="FERRIC UPTAKE REGULATION PROTEIN"/>
    <property type="match status" value="1"/>
</dbReference>
<evidence type="ECO:0000256" key="3">
    <source>
        <dbReference type="ARBA" id="ARBA00011738"/>
    </source>
</evidence>
<keyword evidence="8" id="KW-0805">Transcription regulation</keyword>
<dbReference type="AlphaFoldDB" id="A0A9X2IDH5"/>
<dbReference type="EMBL" id="JAMOIL010000002">
    <property type="protein sequence ID" value="MCM0619267.1"/>
    <property type="molecule type" value="Genomic_DNA"/>
</dbReference>
<dbReference type="GO" id="GO:0003700">
    <property type="term" value="F:DNA-binding transcription factor activity"/>
    <property type="evidence" value="ECO:0007669"/>
    <property type="project" value="InterPro"/>
</dbReference>
<reference evidence="13" key="1">
    <citation type="submission" date="2022-05" db="EMBL/GenBank/DDBJ databases">
        <authorList>
            <person name="Tuo L."/>
        </authorList>
    </citation>
    <scope>NUCLEOTIDE SEQUENCE</scope>
    <source>
        <strain evidence="13">BSK12Z-4</strain>
    </source>
</reference>
<dbReference type="GO" id="GO:0005829">
    <property type="term" value="C:cytosol"/>
    <property type="evidence" value="ECO:0007669"/>
    <property type="project" value="TreeGrafter"/>
</dbReference>
<keyword evidence="7 11" id="KW-0862">Zinc</keyword>
<comment type="cofactor">
    <cofactor evidence="11">
        <name>Zn(2+)</name>
        <dbReference type="ChEBI" id="CHEBI:29105"/>
    </cofactor>
    <text evidence="11">Binds 1 zinc ion per subunit.</text>
</comment>
<dbReference type="FunFam" id="1.10.10.10:FF:000459">
    <property type="entry name" value="Ferric uptake regulation protein"/>
    <property type="match status" value="1"/>
</dbReference>
<dbReference type="InterPro" id="IPR043135">
    <property type="entry name" value="Fur_C"/>
</dbReference>
<dbReference type="Pfam" id="PF01475">
    <property type="entry name" value="FUR"/>
    <property type="match status" value="1"/>
</dbReference>
<comment type="caution">
    <text evidence="13">The sequence shown here is derived from an EMBL/GenBank/DDBJ whole genome shotgun (WGS) entry which is preliminary data.</text>
</comment>
<keyword evidence="14" id="KW-1185">Reference proteome</keyword>
<protein>
    <submittedName>
        <fullName evidence="13">Transcriptional repressor</fullName>
    </submittedName>
</protein>
<evidence type="ECO:0000256" key="1">
    <source>
        <dbReference type="ARBA" id="ARBA00004496"/>
    </source>
</evidence>
<evidence type="ECO:0000256" key="8">
    <source>
        <dbReference type="ARBA" id="ARBA00023015"/>
    </source>
</evidence>
<evidence type="ECO:0000256" key="10">
    <source>
        <dbReference type="ARBA" id="ARBA00023163"/>
    </source>
</evidence>
<dbReference type="GO" id="GO:0008270">
    <property type="term" value="F:zinc ion binding"/>
    <property type="evidence" value="ECO:0007669"/>
    <property type="project" value="TreeGrafter"/>
</dbReference>
<comment type="subcellular location">
    <subcellularLocation>
        <location evidence="1">Cytoplasm</location>
    </subcellularLocation>
</comment>
<evidence type="ECO:0000256" key="9">
    <source>
        <dbReference type="ARBA" id="ARBA00023125"/>
    </source>
</evidence>
<dbReference type="InterPro" id="IPR036390">
    <property type="entry name" value="WH_DNA-bd_sf"/>
</dbReference>
<dbReference type="GO" id="GO:0045892">
    <property type="term" value="P:negative regulation of DNA-templated transcription"/>
    <property type="evidence" value="ECO:0007669"/>
    <property type="project" value="TreeGrafter"/>
</dbReference>
<feature type="binding site" evidence="12">
    <location>
        <position position="108"/>
    </location>
    <ligand>
        <name>Fe cation</name>
        <dbReference type="ChEBI" id="CHEBI:24875"/>
    </ligand>
</feature>
<comment type="subunit">
    <text evidence="3">Homodimer.</text>
</comment>
<evidence type="ECO:0000256" key="2">
    <source>
        <dbReference type="ARBA" id="ARBA00007957"/>
    </source>
</evidence>
<gene>
    <name evidence="13" type="ORF">M8330_03015</name>
</gene>
<organism evidence="13 14">
    <name type="scientific">Nocardioides bruguierae</name>
    <dbReference type="NCBI Taxonomy" id="2945102"/>
    <lineage>
        <taxon>Bacteria</taxon>
        <taxon>Bacillati</taxon>
        <taxon>Actinomycetota</taxon>
        <taxon>Actinomycetes</taxon>
        <taxon>Propionibacteriales</taxon>
        <taxon>Nocardioidaceae</taxon>
        <taxon>Nocardioides</taxon>
    </lineage>
</organism>
<sequence length="141" mass="15117">MSPQASSTGTDAVRRDTPQRRALREHLEGTESFVSAQQLHDQLRAGGSRIGLATVYRGLQTLAESGEVDTLRTDDGGTLYRKCGERHHHHLVCRSCGLTVEVDGPGVETWAEQAAQANGFSQVTHVVELFGLCAGCTAAQA</sequence>
<evidence type="ECO:0000256" key="6">
    <source>
        <dbReference type="ARBA" id="ARBA00022723"/>
    </source>
</evidence>
<evidence type="ECO:0000313" key="13">
    <source>
        <dbReference type="EMBL" id="MCM0619267.1"/>
    </source>
</evidence>
<dbReference type="GO" id="GO:1900376">
    <property type="term" value="P:regulation of secondary metabolite biosynthetic process"/>
    <property type="evidence" value="ECO:0007669"/>
    <property type="project" value="TreeGrafter"/>
</dbReference>
<accession>A0A9X2IDH5</accession>
<evidence type="ECO:0000256" key="5">
    <source>
        <dbReference type="ARBA" id="ARBA00022491"/>
    </source>
</evidence>
<evidence type="ECO:0000256" key="4">
    <source>
        <dbReference type="ARBA" id="ARBA00022490"/>
    </source>
</evidence>
<dbReference type="Gene3D" id="1.10.10.10">
    <property type="entry name" value="Winged helix-like DNA-binding domain superfamily/Winged helix DNA-binding domain"/>
    <property type="match status" value="1"/>
</dbReference>
<dbReference type="GO" id="GO:0000976">
    <property type="term" value="F:transcription cis-regulatory region binding"/>
    <property type="evidence" value="ECO:0007669"/>
    <property type="project" value="TreeGrafter"/>
</dbReference>
<feature type="binding site" evidence="11">
    <location>
        <position position="136"/>
    </location>
    <ligand>
        <name>Zn(2+)</name>
        <dbReference type="ChEBI" id="CHEBI:29105"/>
    </ligand>
</feature>
<feature type="binding site" evidence="11">
    <location>
        <position position="96"/>
    </location>
    <ligand>
        <name>Zn(2+)</name>
        <dbReference type="ChEBI" id="CHEBI:29105"/>
    </ligand>
</feature>
<evidence type="ECO:0000313" key="14">
    <source>
        <dbReference type="Proteomes" id="UP001139485"/>
    </source>
</evidence>
<evidence type="ECO:0000256" key="7">
    <source>
        <dbReference type="ARBA" id="ARBA00022833"/>
    </source>
</evidence>
<comment type="cofactor">
    <cofactor evidence="12">
        <name>Mn(2+)</name>
        <dbReference type="ChEBI" id="CHEBI:29035"/>
    </cofactor>
    <cofactor evidence="12">
        <name>Fe(2+)</name>
        <dbReference type="ChEBI" id="CHEBI:29033"/>
    </cofactor>
    <text evidence="12">Binds 1 Mn(2+) or Fe(2+) ion per subunit.</text>
</comment>
<comment type="similarity">
    <text evidence="2">Belongs to the Fur family.</text>
</comment>
<feature type="binding site" evidence="12">
    <location>
        <position position="125"/>
    </location>
    <ligand>
        <name>Fe cation</name>
        <dbReference type="ChEBI" id="CHEBI:24875"/>
    </ligand>
</feature>